<keyword evidence="5 11" id="KW-0808">Transferase</keyword>
<dbReference type="Pfam" id="PF00625">
    <property type="entry name" value="Guanylate_kin"/>
    <property type="match status" value="1"/>
</dbReference>
<dbReference type="SUPFAM" id="SSF52540">
    <property type="entry name" value="P-loop containing nucleoside triphosphate hydrolases"/>
    <property type="match status" value="1"/>
</dbReference>
<dbReference type="InterPro" id="IPR008145">
    <property type="entry name" value="GK/Ca_channel_bsu"/>
</dbReference>
<dbReference type="GO" id="GO:0004385">
    <property type="term" value="F:GMP kinase activity"/>
    <property type="evidence" value="ECO:0007669"/>
    <property type="project" value="UniProtKB-UniRule"/>
</dbReference>
<dbReference type="EC" id="2.7.4.8" evidence="3 11"/>
<gene>
    <name evidence="11 13" type="primary">gmk</name>
    <name evidence="13" type="ORF">KTH89_23910</name>
</gene>
<dbReference type="Gene3D" id="3.30.63.10">
    <property type="entry name" value="Guanylate Kinase phosphate binding domain"/>
    <property type="match status" value="1"/>
</dbReference>
<comment type="caution">
    <text evidence="13">The sequence shown here is derived from an EMBL/GenBank/DDBJ whole genome shotgun (WGS) entry which is preliminary data.</text>
</comment>
<dbReference type="CDD" id="cd00071">
    <property type="entry name" value="GMPK"/>
    <property type="match status" value="1"/>
</dbReference>
<keyword evidence="6 11" id="KW-0547">Nucleotide-binding</keyword>
<dbReference type="Gene3D" id="3.40.50.300">
    <property type="entry name" value="P-loop containing nucleotide triphosphate hydrolases"/>
    <property type="match status" value="1"/>
</dbReference>
<accession>A0A949K3Q6</accession>
<evidence type="ECO:0000256" key="6">
    <source>
        <dbReference type="ARBA" id="ARBA00022741"/>
    </source>
</evidence>
<evidence type="ECO:0000313" key="14">
    <source>
        <dbReference type="Proteomes" id="UP000712157"/>
    </source>
</evidence>
<keyword evidence="8 11" id="KW-0067">ATP-binding</keyword>
<dbReference type="EMBL" id="JAHQCW010000067">
    <property type="protein sequence ID" value="MBU9739586.1"/>
    <property type="molecule type" value="Genomic_DNA"/>
</dbReference>
<evidence type="ECO:0000256" key="5">
    <source>
        <dbReference type="ARBA" id="ARBA00022679"/>
    </source>
</evidence>
<evidence type="ECO:0000256" key="2">
    <source>
        <dbReference type="ARBA" id="ARBA00005790"/>
    </source>
</evidence>
<comment type="function">
    <text evidence="1 11">Essential for recycling GMP and indirectly, cGMP.</text>
</comment>
<dbReference type="Proteomes" id="UP000712157">
    <property type="component" value="Unassembled WGS sequence"/>
</dbReference>
<evidence type="ECO:0000256" key="11">
    <source>
        <dbReference type="HAMAP-Rule" id="MF_00328"/>
    </source>
</evidence>
<dbReference type="InterPro" id="IPR017665">
    <property type="entry name" value="Guanylate_kinase"/>
</dbReference>
<evidence type="ECO:0000256" key="10">
    <source>
        <dbReference type="ARBA" id="ARBA00048594"/>
    </source>
</evidence>
<dbReference type="InterPro" id="IPR008144">
    <property type="entry name" value="Guanylate_kin-like_dom"/>
</dbReference>
<dbReference type="PANTHER" id="PTHR23117">
    <property type="entry name" value="GUANYLATE KINASE-RELATED"/>
    <property type="match status" value="1"/>
</dbReference>
<comment type="similarity">
    <text evidence="2 11">Belongs to the guanylate kinase family.</text>
</comment>
<dbReference type="GO" id="GO:0005524">
    <property type="term" value="F:ATP binding"/>
    <property type="evidence" value="ECO:0007669"/>
    <property type="project" value="UniProtKB-UniRule"/>
</dbReference>
<dbReference type="FunFam" id="3.30.63.10:FF:000002">
    <property type="entry name" value="Guanylate kinase 1"/>
    <property type="match status" value="1"/>
</dbReference>
<evidence type="ECO:0000313" key="13">
    <source>
        <dbReference type="EMBL" id="MBU9739586.1"/>
    </source>
</evidence>
<evidence type="ECO:0000256" key="3">
    <source>
        <dbReference type="ARBA" id="ARBA00012961"/>
    </source>
</evidence>
<dbReference type="GO" id="GO:0005829">
    <property type="term" value="C:cytosol"/>
    <property type="evidence" value="ECO:0007669"/>
    <property type="project" value="TreeGrafter"/>
</dbReference>
<evidence type="ECO:0000256" key="4">
    <source>
        <dbReference type="ARBA" id="ARBA00016296"/>
    </source>
</evidence>
<dbReference type="InterPro" id="IPR020590">
    <property type="entry name" value="Guanylate_kinase_CS"/>
</dbReference>
<dbReference type="PROSITE" id="PS50052">
    <property type="entry name" value="GUANYLATE_KINASE_2"/>
    <property type="match status" value="1"/>
</dbReference>
<keyword evidence="11" id="KW-0963">Cytoplasm</keyword>
<dbReference type="PROSITE" id="PS00856">
    <property type="entry name" value="GUANYLATE_KINASE_1"/>
    <property type="match status" value="1"/>
</dbReference>
<evidence type="ECO:0000256" key="7">
    <source>
        <dbReference type="ARBA" id="ARBA00022777"/>
    </source>
</evidence>
<evidence type="ECO:0000256" key="8">
    <source>
        <dbReference type="ARBA" id="ARBA00022840"/>
    </source>
</evidence>
<dbReference type="HAMAP" id="MF_00328">
    <property type="entry name" value="Guanylate_kinase"/>
    <property type="match status" value="1"/>
</dbReference>
<feature type="binding site" evidence="11">
    <location>
        <begin position="12"/>
        <end position="19"/>
    </location>
    <ligand>
        <name>ATP</name>
        <dbReference type="ChEBI" id="CHEBI:30616"/>
    </ligand>
</feature>
<organism evidence="13 14">
    <name type="scientific">Diplocloster agilis</name>
    <dbReference type="NCBI Taxonomy" id="2850323"/>
    <lineage>
        <taxon>Bacteria</taxon>
        <taxon>Bacillati</taxon>
        <taxon>Bacillota</taxon>
        <taxon>Clostridia</taxon>
        <taxon>Lachnospirales</taxon>
        <taxon>Lachnospiraceae</taxon>
        <taxon>Diplocloster</taxon>
    </lineage>
</organism>
<dbReference type="SMART" id="SM00072">
    <property type="entry name" value="GuKc"/>
    <property type="match status" value="1"/>
</dbReference>
<dbReference type="NCBIfam" id="TIGR03263">
    <property type="entry name" value="guanyl_kin"/>
    <property type="match status" value="1"/>
</dbReference>
<comment type="catalytic activity">
    <reaction evidence="10 11">
        <text>GMP + ATP = GDP + ADP</text>
        <dbReference type="Rhea" id="RHEA:20780"/>
        <dbReference type="ChEBI" id="CHEBI:30616"/>
        <dbReference type="ChEBI" id="CHEBI:58115"/>
        <dbReference type="ChEBI" id="CHEBI:58189"/>
        <dbReference type="ChEBI" id="CHEBI:456216"/>
        <dbReference type="EC" id="2.7.4.8"/>
    </reaction>
</comment>
<reference evidence="13" key="1">
    <citation type="submission" date="2021-06" db="EMBL/GenBank/DDBJ databases">
        <title>Description of novel taxa of the family Lachnospiraceae.</title>
        <authorList>
            <person name="Chaplin A.V."/>
            <person name="Sokolova S.R."/>
            <person name="Pikina A.P."/>
            <person name="Korzhanova M."/>
            <person name="Belova V."/>
            <person name="Korostin D."/>
            <person name="Efimov B.A."/>
        </authorList>
    </citation>
    <scope>NUCLEOTIDE SEQUENCE</scope>
    <source>
        <strain evidence="13">ASD5720</strain>
    </source>
</reference>
<protein>
    <recommendedName>
        <fullName evidence="4 11">Guanylate kinase</fullName>
        <ecNumber evidence="3 11">2.7.4.8</ecNumber>
    </recommendedName>
    <alternativeName>
        <fullName evidence="9 11">GMP kinase</fullName>
    </alternativeName>
</protein>
<feature type="domain" description="Guanylate kinase-like" evidence="12">
    <location>
        <begin position="5"/>
        <end position="184"/>
    </location>
</feature>
<comment type="subcellular location">
    <subcellularLocation>
        <location evidence="11">Cytoplasm</location>
    </subcellularLocation>
</comment>
<sequence>MNRKGILTVVSGFSGAGKGTLMKGLLSRYEDLYALSISATTRSPRPGEQDGREYFFRTREEFEQMIAQQELIEYACYVNNYYGTPKAYVEEQMALGKDVILEIEIQGARQVKRDFPEALLLFVTPPTSGELRKRLENRGTEDCDTIRCRLKRAAEEAEGIEEYDYLIVNDVLEECVETMHQIIQNEHYRAVRNIEFMDQFRKELKEF</sequence>
<keyword evidence="14" id="KW-1185">Reference proteome</keyword>
<dbReference type="RefSeq" id="WP_238723375.1">
    <property type="nucleotide sequence ID" value="NZ_JAHQCW010000067.1"/>
</dbReference>
<dbReference type="PANTHER" id="PTHR23117:SF13">
    <property type="entry name" value="GUANYLATE KINASE"/>
    <property type="match status" value="1"/>
</dbReference>
<name>A0A949K3Q6_9FIRM</name>
<evidence type="ECO:0000256" key="9">
    <source>
        <dbReference type="ARBA" id="ARBA00030128"/>
    </source>
</evidence>
<keyword evidence="7 11" id="KW-0418">Kinase</keyword>
<evidence type="ECO:0000259" key="12">
    <source>
        <dbReference type="PROSITE" id="PS50052"/>
    </source>
</evidence>
<dbReference type="AlphaFoldDB" id="A0A949K3Q6"/>
<proteinExistence type="inferred from homology"/>
<dbReference type="InterPro" id="IPR027417">
    <property type="entry name" value="P-loop_NTPase"/>
</dbReference>
<evidence type="ECO:0000256" key="1">
    <source>
        <dbReference type="ARBA" id="ARBA00003531"/>
    </source>
</evidence>